<dbReference type="RefSeq" id="WP_190572926.1">
    <property type="nucleotide sequence ID" value="NZ_JACJQL010000127.1"/>
</dbReference>
<dbReference type="EMBL" id="JACJQL010000127">
    <property type="protein sequence ID" value="MBD2255773.1"/>
    <property type="molecule type" value="Genomic_DNA"/>
</dbReference>
<evidence type="ECO:0000313" key="1">
    <source>
        <dbReference type="EMBL" id="MBD2255773.1"/>
    </source>
</evidence>
<comment type="caution">
    <text evidence="1">The sequence shown here is derived from an EMBL/GenBank/DDBJ whole genome shotgun (WGS) entry which is preliminary data.</text>
</comment>
<accession>A0ABR8BS84</accession>
<sequence length="87" mass="9776">MLPPVACLPNFSFVVLVGEEAKKRAAVAVAHSILTIAYHLISRQEPYKDLGVDYFDKQRPESVKKRLIKRLEKLGYQVSVEPVPVAI</sequence>
<keyword evidence="2" id="KW-1185">Reference proteome</keyword>
<name>A0ABR8BS84_9NOSO</name>
<organism evidence="1 2">
    <name type="scientific">Nostoc parmelioides FACHB-3921</name>
    <dbReference type="NCBI Taxonomy" id="2692909"/>
    <lineage>
        <taxon>Bacteria</taxon>
        <taxon>Bacillati</taxon>
        <taxon>Cyanobacteriota</taxon>
        <taxon>Cyanophyceae</taxon>
        <taxon>Nostocales</taxon>
        <taxon>Nostocaceae</taxon>
        <taxon>Nostoc</taxon>
    </lineage>
</organism>
<dbReference type="Proteomes" id="UP000621307">
    <property type="component" value="Unassembled WGS sequence"/>
</dbReference>
<protein>
    <recommendedName>
        <fullName evidence="3">Transposase</fullName>
    </recommendedName>
</protein>
<proteinExistence type="predicted"/>
<reference evidence="1 2" key="1">
    <citation type="journal article" date="2020" name="ISME J.">
        <title>Comparative genomics reveals insights into cyanobacterial evolution and habitat adaptation.</title>
        <authorList>
            <person name="Chen M.Y."/>
            <person name="Teng W.K."/>
            <person name="Zhao L."/>
            <person name="Hu C.X."/>
            <person name="Zhou Y.K."/>
            <person name="Han B.P."/>
            <person name="Song L.R."/>
            <person name="Shu W.S."/>
        </authorList>
    </citation>
    <scope>NUCLEOTIDE SEQUENCE [LARGE SCALE GENOMIC DNA]</scope>
    <source>
        <strain evidence="1 2">FACHB-3921</strain>
    </source>
</reference>
<evidence type="ECO:0008006" key="3">
    <source>
        <dbReference type="Google" id="ProtNLM"/>
    </source>
</evidence>
<evidence type="ECO:0000313" key="2">
    <source>
        <dbReference type="Proteomes" id="UP000621307"/>
    </source>
</evidence>
<gene>
    <name evidence="1" type="ORF">H6G14_31850</name>
</gene>